<dbReference type="Gene3D" id="3.90.1580.10">
    <property type="entry name" value="paralog of FGE (formylglycine-generating enzyme)"/>
    <property type="match status" value="1"/>
</dbReference>
<gene>
    <name evidence="2" type="ORF">THSYN_20415</name>
</gene>
<dbReference type="PANTHER" id="PTHR23150:SF19">
    <property type="entry name" value="FORMYLGLYCINE-GENERATING ENZYME"/>
    <property type="match status" value="1"/>
</dbReference>
<dbReference type="InterPro" id="IPR051043">
    <property type="entry name" value="Sulfatase_Mod_Factor_Kinase"/>
</dbReference>
<organism evidence="2 3">
    <name type="scientific">Candidatus Thiodictyon syntrophicum</name>
    <dbReference type="NCBI Taxonomy" id="1166950"/>
    <lineage>
        <taxon>Bacteria</taxon>
        <taxon>Pseudomonadati</taxon>
        <taxon>Pseudomonadota</taxon>
        <taxon>Gammaproteobacteria</taxon>
        <taxon>Chromatiales</taxon>
        <taxon>Chromatiaceae</taxon>
        <taxon>Thiodictyon</taxon>
    </lineage>
</organism>
<evidence type="ECO:0000259" key="1">
    <source>
        <dbReference type="Pfam" id="PF03781"/>
    </source>
</evidence>
<sequence>MSAFARDRAERLRALAKGAKADEGNLRDLALAEAGRWDTKLQAAAKVPGEAQAEKRFGPRQCPVGTIEQEMVEIPGGDFQMGCSPDDSQCYLNEKEPHQVSVKTFRMGRCEVTRAQWVAVMDANPARFKGDDRPVESVSWNEIQDFLDRLNADGKGRPYRLPSEASARDGV</sequence>
<dbReference type="SUPFAM" id="SSF56436">
    <property type="entry name" value="C-type lectin-like"/>
    <property type="match status" value="1"/>
</dbReference>
<name>A0A2K8UC04_9GAMM</name>
<dbReference type="InterPro" id="IPR005532">
    <property type="entry name" value="SUMF_dom"/>
</dbReference>
<protein>
    <recommendedName>
        <fullName evidence="1">Sulfatase-modifying factor enzyme-like domain-containing protein</fullName>
    </recommendedName>
</protein>
<feature type="domain" description="Sulfatase-modifying factor enzyme-like" evidence="1">
    <location>
        <begin position="69"/>
        <end position="165"/>
    </location>
</feature>
<keyword evidence="3" id="KW-1185">Reference proteome</keyword>
<dbReference type="Proteomes" id="UP000232638">
    <property type="component" value="Chromosome"/>
</dbReference>
<dbReference type="Pfam" id="PF03781">
    <property type="entry name" value="FGE-sulfatase"/>
    <property type="match status" value="1"/>
</dbReference>
<accession>A0A2K8UC04</accession>
<dbReference type="KEGG" id="tsy:THSYN_20415"/>
<evidence type="ECO:0000313" key="3">
    <source>
        <dbReference type="Proteomes" id="UP000232638"/>
    </source>
</evidence>
<proteinExistence type="predicted"/>
<dbReference type="GO" id="GO:0120147">
    <property type="term" value="F:formylglycine-generating oxidase activity"/>
    <property type="evidence" value="ECO:0007669"/>
    <property type="project" value="TreeGrafter"/>
</dbReference>
<dbReference type="InterPro" id="IPR042095">
    <property type="entry name" value="SUMF_sf"/>
</dbReference>
<dbReference type="RefSeq" id="WP_100920772.1">
    <property type="nucleotide sequence ID" value="NZ_CP020370.1"/>
</dbReference>
<dbReference type="InterPro" id="IPR016187">
    <property type="entry name" value="CTDL_fold"/>
</dbReference>
<evidence type="ECO:0000313" key="2">
    <source>
        <dbReference type="EMBL" id="AUB83075.1"/>
    </source>
</evidence>
<dbReference type="EMBL" id="CP020370">
    <property type="protein sequence ID" value="AUB83075.1"/>
    <property type="molecule type" value="Genomic_DNA"/>
</dbReference>
<dbReference type="AlphaFoldDB" id="A0A2K8UC04"/>
<dbReference type="PANTHER" id="PTHR23150">
    <property type="entry name" value="SULFATASE MODIFYING FACTOR 1, 2"/>
    <property type="match status" value="1"/>
</dbReference>
<reference evidence="2 3" key="1">
    <citation type="submission" date="2017-03" db="EMBL/GenBank/DDBJ databases">
        <title>Complete genome sequence of Candidatus 'Thiodictyon syntrophicum' sp. nov. strain Cad16T, a photolithoautotroph purple sulfur bacterium isolated from an alpine meromictic lake.</title>
        <authorList>
            <person name="Luedin S.M."/>
            <person name="Pothier J.F."/>
            <person name="Danza F."/>
            <person name="Storelli N."/>
            <person name="Wittwer M."/>
            <person name="Tonolla M."/>
        </authorList>
    </citation>
    <scope>NUCLEOTIDE SEQUENCE [LARGE SCALE GENOMIC DNA]</scope>
    <source>
        <strain evidence="2 3">Cad16T</strain>
    </source>
</reference>